<evidence type="ECO:0000313" key="3">
    <source>
        <dbReference type="EMBL" id="TPW77833.1"/>
    </source>
</evidence>
<comment type="caution">
    <text evidence="3">The sequence shown here is derived from an EMBL/GenBank/DDBJ whole genome shotgun (WGS) entry which is preliminary data.</text>
</comment>
<protein>
    <submittedName>
        <fullName evidence="3">Type VII secretion protein EccB</fullName>
    </submittedName>
</protein>
<dbReference type="Gene3D" id="3.30.2390.20">
    <property type="entry name" value="Type VII secretion system EccB, repeat 1 domain"/>
    <property type="match status" value="1"/>
</dbReference>
<dbReference type="InterPro" id="IPR007795">
    <property type="entry name" value="T7SS_EccB"/>
</dbReference>
<evidence type="ECO:0000256" key="1">
    <source>
        <dbReference type="SAM" id="MobiDB-lite"/>
    </source>
</evidence>
<dbReference type="PANTHER" id="PTHR40765:SF2">
    <property type="entry name" value="ESX-2 SECRETION SYSTEM ATPASE ECCB2"/>
    <property type="match status" value="1"/>
</dbReference>
<dbReference type="Proteomes" id="UP000316252">
    <property type="component" value="Unassembled WGS sequence"/>
</dbReference>
<reference evidence="3 4" key="1">
    <citation type="submission" date="2019-06" db="EMBL/GenBank/DDBJ databases">
        <authorList>
            <person name="Li F."/>
        </authorList>
    </citation>
    <scope>NUCLEOTIDE SEQUENCE [LARGE SCALE GENOMIC DNA]</scope>
    <source>
        <strain evidence="3 4">10F1D-1</strain>
    </source>
</reference>
<keyword evidence="2" id="KW-0472">Membrane</keyword>
<sequence length="462" mass="47047">MATKSDLIEAQNFSRRRLLTAFISGAPGGRELEPSKPLRAVIVAIALTVAVILAGVFYGVMQPGLPNDWGNNRLIIAKDTGARYVSSKNVLHPVINSVSARLLIPSTDFKVITTTQARLAGVKLGAPVGIVGAPDTLPAANRLINDGWTACVADDGGNRVRIGGSTASATKDAVVVSSGGQIYVVADDTRFKVDPEQTDAVLRAAGIDSFAPVAVDPAWLDLFTEGADLEAIVTTDAGTPVAGTSLSVGDVVHITGQPVSKRFLMLEDGTFGVLSPLAWQLYQLGSGRGGDRVLEVASADVANIRNATAPVGGADWPSSTFAALSSDTRPCALLQHDARGLARTVLATTATTEDADAALTVSAGRGAIVLAGGRGAQGSPLLTIIDATGTAYALPGADEDTVARLGYTLEQVGRADQSWIRLFKTGPALSTAAAGAEPGGGPAEPGSTPSAGASSNASDSDG</sequence>
<gene>
    <name evidence="3" type="primary">eccB</name>
    <name evidence="3" type="ORF">FJ657_04080</name>
</gene>
<feature type="region of interest" description="Disordered" evidence="1">
    <location>
        <begin position="431"/>
        <end position="462"/>
    </location>
</feature>
<organism evidence="3 4">
    <name type="scientific">Schumannella soli</name>
    <dbReference type="NCBI Taxonomy" id="2590779"/>
    <lineage>
        <taxon>Bacteria</taxon>
        <taxon>Bacillati</taxon>
        <taxon>Actinomycetota</taxon>
        <taxon>Actinomycetes</taxon>
        <taxon>Micrococcales</taxon>
        <taxon>Microbacteriaceae</taxon>
        <taxon>Schumannella</taxon>
    </lineage>
</organism>
<dbReference type="PANTHER" id="PTHR40765">
    <property type="entry name" value="ESX-2 SECRETION SYSTEM ATPASE ECCB2"/>
    <property type="match status" value="1"/>
</dbReference>
<keyword evidence="2" id="KW-1133">Transmembrane helix</keyword>
<keyword evidence="4" id="KW-1185">Reference proteome</keyword>
<evidence type="ECO:0000313" key="4">
    <source>
        <dbReference type="Proteomes" id="UP000316252"/>
    </source>
</evidence>
<proteinExistence type="predicted"/>
<keyword evidence="2" id="KW-0812">Transmembrane</keyword>
<accession>A0A506Y7I5</accession>
<dbReference type="GO" id="GO:0005576">
    <property type="term" value="C:extracellular region"/>
    <property type="evidence" value="ECO:0007669"/>
    <property type="project" value="TreeGrafter"/>
</dbReference>
<dbReference type="OrthoDB" id="3847604at2"/>
<feature type="transmembrane region" description="Helical" evidence="2">
    <location>
        <begin position="40"/>
        <end position="61"/>
    </location>
</feature>
<evidence type="ECO:0000256" key="2">
    <source>
        <dbReference type="SAM" id="Phobius"/>
    </source>
</evidence>
<dbReference type="AlphaFoldDB" id="A0A506Y7I5"/>
<name>A0A506Y7I5_9MICO</name>
<feature type="compositionally biased region" description="Low complexity" evidence="1">
    <location>
        <begin position="444"/>
        <end position="462"/>
    </location>
</feature>
<dbReference type="RefSeq" id="WP_141162358.1">
    <property type="nucleotide sequence ID" value="NZ_VHQG01000001.1"/>
</dbReference>
<dbReference type="Pfam" id="PF05108">
    <property type="entry name" value="T7SS_ESX1_EccB"/>
    <property type="match status" value="1"/>
</dbReference>
<dbReference type="InterPro" id="IPR044857">
    <property type="entry name" value="T7SS_EccB_R1"/>
</dbReference>
<dbReference type="NCBIfam" id="TIGR03919">
    <property type="entry name" value="T7SS_EccB"/>
    <property type="match status" value="1"/>
</dbReference>
<dbReference type="EMBL" id="VHQG01000001">
    <property type="protein sequence ID" value="TPW77833.1"/>
    <property type="molecule type" value="Genomic_DNA"/>
</dbReference>